<evidence type="ECO:0000256" key="4">
    <source>
        <dbReference type="SAM" id="SignalP"/>
    </source>
</evidence>
<dbReference type="PROSITE" id="PS51352">
    <property type="entry name" value="THIOREDOXIN_2"/>
    <property type="match status" value="2"/>
</dbReference>
<protein>
    <submittedName>
        <fullName evidence="6">TlpA family protein disulfide reductase</fullName>
    </submittedName>
</protein>
<evidence type="ECO:0000256" key="3">
    <source>
        <dbReference type="ARBA" id="ARBA00023284"/>
    </source>
</evidence>
<evidence type="ECO:0000256" key="2">
    <source>
        <dbReference type="ARBA" id="ARBA00022748"/>
    </source>
</evidence>
<evidence type="ECO:0000256" key="1">
    <source>
        <dbReference type="ARBA" id="ARBA00004196"/>
    </source>
</evidence>
<comment type="caution">
    <text evidence="6">The sequence shown here is derived from an EMBL/GenBank/DDBJ whole genome shotgun (WGS) entry which is preliminary data.</text>
</comment>
<feature type="signal peptide" evidence="4">
    <location>
        <begin position="1"/>
        <end position="22"/>
    </location>
</feature>
<dbReference type="CDD" id="cd02966">
    <property type="entry name" value="TlpA_like_family"/>
    <property type="match status" value="2"/>
</dbReference>
<keyword evidence="3" id="KW-0676">Redox-active center</keyword>
<dbReference type="PANTHER" id="PTHR42852:SF17">
    <property type="entry name" value="THIOREDOXIN-LIKE PROTEIN HI_1115"/>
    <property type="match status" value="1"/>
</dbReference>
<dbReference type="PROSITE" id="PS00194">
    <property type="entry name" value="THIOREDOXIN_1"/>
    <property type="match status" value="1"/>
</dbReference>
<dbReference type="InterPro" id="IPR036249">
    <property type="entry name" value="Thioredoxin-like_sf"/>
</dbReference>
<proteinExistence type="predicted"/>
<sequence>MKTFTLFIATLLCMFTYTEGFALSFDSKAAHITFKAETNGKKIYFQSESDTIYGYQEVKPGETIALQLEKPAYYYYMGSNSNISTVFVTPGSTSRIEEKNGKISFEGDNAAINQFIQQHSSIFKSPDSIATYSNEWLEFQHKMLAESIDALKASNLPDEFKHIHECYYQYTFLNQLLNGPRLMRMFMKKEVDLPTNYYDDVRKNRYEDAALLYYPKWFTVMRESMEILEKNGEWQPDPTNFLAQYTARISNNEVKSAFLIRYLKQILKAGYSDDFPTYLSVAKSSVPTHSETFLRELAQLEKQYDGIKARYSNITRGNTAPVFTANDIDGKAYSSADYAGKVLVLDFWFSGCIPCKAEMPYMEKLAEKMKGENIQFFTLSLDTGEQLLKAWKELVKDKNGATLQLNVPNGFKSEVAKHYGIRSVPRIVIIDQQGKIVDAFAKRPSDPKLYQQLLRLLNKEESGTLTKEKATAAMMALRNADTAAQKEEMLKKFVAQVKKEKADFAYPMVNMMMSFTIEAFYAEGNQEKAEGYMANIPDSPFKRDVLAISGFNRLENGSFEMAAELLHRAIKMTTEGKDEDTLPKEEKHKLNQILTAYVEALVKDNRIQEAIPYAKQIYESSNKQNYSINDCYVTTLVFEKKFSEATPILENFVRIGKATPQQIAWLKQAYTRKNGKEKGFEQYLDELKSEFHNTLQEKLAQNMVNEPAPLFTLHNMDGKEVSLASLKGKVVVLDFWATWCGPCKASFPAMQETINRFANNKEVAFLFINTLESKKNPQETVRKYMNDKGYTFNVVFDVKDPNTNKFPIIESYKAKGIPAKFIIDKEGNIRFKPVGFSGSNEETVEELSAMIKALL</sequence>
<dbReference type="GO" id="GO:0016209">
    <property type="term" value="F:antioxidant activity"/>
    <property type="evidence" value="ECO:0007669"/>
    <property type="project" value="InterPro"/>
</dbReference>
<accession>A0A3L8A659</accession>
<gene>
    <name evidence="6" type="ORF">D7Y07_13500</name>
</gene>
<name>A0A3L8A659_9BACE</name>
<dbReference type="GO" id="GO:0016491">
    <property type="term" value="F:oxidoreductase activity"/>
    <property type="evidence" value="ECO:0007669"/>
    <property type="project" value="InterPro"/>
</dbReference>
<dbReference type="Proteomes" id="UP000267159">
    <property type="component" value="Unassembled WGS sequence"/>
</dbReference>
<dbReference type="Pfam" id="PF00578">
    <property type="entry name" value="AhpC-TSA"/>
    <property type="match status" value="1"/>
</dbReference>
<dbReference type="Pfam" id="PF08534">
    <property type="entry name" value="Redoxin"/>
    <property type="match status" value="1"/>
</dbReference>
<comment type="subcellular location">
    <subcellularLocation>
        <location evidence="1">Cell envelope</location>
    </subcellularLocation>
</comment>
<dbReference type="GO" id="GO:0030313">
    <property type="term" value="C:cell envelope"/>
    <property type="evidence" value="ECO:0007669"/>
    <property type="project" value="UniProtKB-SubCell"/>
</dbReference>
<dbReference type="SUPFAM" id="SSF52833">
    <property type="entry name" value="Thioredoxin-like"/>
    <property type="match status" value="2"/>
</dbReference>
<feature type="domain" description="Thioredoxin" evidence="5">
    <location>
        <begin position="314"/>
        <end position="462"/>
    </location>
</feature>
<dbReference type="GO" id="GO:0017004">
    <property type="term" value="P:cytochrome complex assembly"/>
    <property type="evidence" value="ECO:0007669"/>
    <property type="project" value="UniProtKB-KW"/>
</dbReference>
<dbReference type="InterPro" id="IPR017937">
    <property type="entry name" value="Thioredoxin_CS"/>
</dbReference>
<dbReference type="STRING" id="1235814.GCA_000613385_02632"/>
<evidence type="ECO:0000313" key="6">
    <source>
        <dbReference type="EMBL" id="RLT79489.1"/>
    </source>
</evidence>
<dbReference type="AlphaFoldDB" id="A0A3L8A659"/>
<dbReference type="InterPro" id="IPR000866">
    <property type="entry name" value="AhpC/TSA"/>
</dbReference>
<dbReference type="Gene3D" id="3.40.30.10">
    <property type="entry name" value="Glutaredoxin"/>
    <property type="match status" value="2"/>
</dbReference>
<dbReference type="InterPro" id="IPR013766">
    <property type="entry name" value="Thioredoxin_domain"/>
</dbReference>
<feature type="chain" id="PRO_5018122412" evidence="4">
    <location>
        <begin position="23"/>
        <end position="855"/>
    </location>
</feature>
<dbReference type="InterPro" id="IPR013740">
    <property type="entry name" value="Redoxin"/>
</dbReference>
<organism evidence="6 7">
    <name type="scientific">Bacteroides acidifaciens</name>
    <dbReference type="NCBI Taxonomy" id="85831"/>
    <lineage>
        <taxon>Bacteria</taxon>
        <taxon>Pseudomonadati</taxon>
        <taxon>Bacteroidota</taxon>
        <taxon>Bacteroidia</taxon>
        <taxon>Bacteroidales</taxon>
        <taxon>Bacteroidaceae</taxon>
        <taxon>Bacteroides</taxon>
    </lineage>
</organism>
<keyword evidence="2" id="KW-0201">Cytochrome c-type biogenesis</keyword>
<dbReference type="Gene3D" id="1.25.40.10">
    <property type="entry name" value="Tetratricopeptide repeat domain"/>
    <property type="match status" value="1"/>
</dbReference>
<reference evidence="6 7" key="1">
    <citation type="submission" date="2018-09" db="EMBL/GenBank/DDBJ databases">
        <title>Murine metabolic-syndrome-specific gut microbial biobank.</title>
        <authorList>
            <person name="Liu C."/>
        </authorList>
    </citation>
    <scope>NUCLEOTIDE SEQUENCE [LARGE SCALE GENOMIC DNA]</scope>
    <source>
        <strain evidence="6 7">0.1X-D8-26</strain>
    </source>
</reference>
<evidence type="ECO:0000313" key="7">
    <source>
        <dbReference type="Proteomes" id="UP000267159"/>
    </source>
</evidence>
<dbReference type="PANTHER" id="PTHR42852">
    <property type="entry name" value="THIOL:DISULFIDE INTERCHANGE PROTEIN DSBE"/>
    <property type="match status" value="1"/>
</dbReference>
<keyword evidence="4" id="KW-0732">Signal</keyword>
<feature type="domain" description="Thioredoxin" evidence="5">
    <location>
        <begin position="702"/>
        <end position="855"/>
    </location>
</feature>
<dbReference type="InterPro" id="IPR050553">
    <property type="entry name" value="Thioredoxin_ResA/DsbE_sf"/>
</dbReference>
<dbReference type="InterPro" id="IPR011990">
    <property type="entry name" value="TPR-like_helical_dom_sf"/>
</dbReference>
<dbReference type="EMBL" id="RAZM01000047">
    <property type="protein sequence ID" value="RLT79489.1"/>
    <property type="molecule type" value="Genomic_DNA"/>
</dbReference>
<evidence type="ECO:0000259" key="5">
    <source>
        <dbReference type="PROSITE" id="PS51352"/>
    </source>
</evidence>
<dbReference type="GO" id="GO:0006950">
    <property type="term" value="P:response to stress"/>
    <property type="evidence" value="ECO:0007669"/>
    <property type="project" value="UniProtKB-ARBA"/>
</dbReference>